<dbReference type="Gene3D" id="1.10.10.10">
    <property type="entry name" value="Winged helix-like DNA-binding domain superfamily/Winged helix DNA-binding domain"/>
    <property type="match status" value="1"/>
</dbReference>
<dbReference type="Proteomes" id="UP001320898">
    <property type="component" value="Unassembled WGS sequence"/>
</dbReference>
<dbReference type="InterPro" id="IPR000847">
    <property type="entry name" value="LysR_HTH_N"/>
</dbReference>
<proteinExistence type="inferred from homology"/>
<dbReference type="InterPro" id="IPR036390">
    <property type="entry name" value="WH_DNA-bd_sf"/>
</dbReference>
<keyword evidence="8" id="KW-1185">Reference proteome</keyword>
<name>A0AAW5QZS7_9HYPH</name>
<evidence type="ECO:0000256" key="2">
    <source>
        <dbReference type="ARBA" id="ARBA00023015"/>
    </source>
</evidence>
<protein>
    <submittedName>
        <fullName evidence="7">LysR family transcriptional regulator</fullName>
    </submittedName>
</protein>
<keyword evidence="4" id="KW-0804">Transcription</keyword>
<dbReference type="PANTHER" id="PTHR30419">
    <property type="entry name" value="HTH-TYPE TRANSCRIPTIONAL REGULATOR YBHD"/>
    <property type="match status" value="1"/>
</dbReference>
<evidence type="ECO:0000259" key="6">
    <source>
        <dbReference type="PROSITE" id="PS50931"/>
    </source>
</evidence>
<feature type="domain" description="HTH lysR-type" evidence="6">
    <location>
        <begin position="10"/>
        <end position="67"/>
    </location>
</feature>
<evidence type="ECO:0000313" key="7">
    <source>
        <dbReference type="EMBL" id="MCT8973536.1"/>
    </source>
</evidence>
<feature type="compositionally biased region" description="Basic residues" evidence="5">
    <location>
        <begin position="317"/>
        <end position="327"/>
    </location>
</feature>
<dbReference type="Pfam" id="PF03466">
    <property type="entry name" value="LysR_substrate"/>
    <property type="match status" value="1"/>
</dbReference>
<dbReference type="AlphaFoldDB" id="A0AAW5QZS7"/>
<dbReference type="Pfam" id="PF00126">
    <property type="entry name" value="HTH_1"/>
    <property type="match status" value="1"/>
</dbReference>
<comment type="caution">
    <text evidence="7">The sequence shown here is derived from an EMBL/GenBank/DDBJ whole genome shotgun (WGS) entry which is preliminary data.</text>
</comment>
<accession>A0AAW5QZS7</accession>
<evidence type="ECO:0000256" key="5">
    <source>
        <dbReference type="SAM" id="MobiDB-lite"/>
    </source>
</evidence>
<evidence type="ECO:0000256" key="4">
    <source>
        <dbReference type="ARBA" id="ARBA00023163"/>
    </source>
</evidence>
<gene>
    <name evidence="7" type="ORF">MUB46_16865</name>
</gene>
<dbReference type="GO" id="GO:0003700">
    <property type="term" value="F:DNA-binding transcription factor activity"/>
    <property type="evidence" value="ECO:0007669"/>
    <property type="project" value="InterPro"/>
</dbReference>
<comment type="similarity">
    <text evidence="1">Belongs to the LysR transcriptional regulatory family.</text>
</comment>
<keyword evidence="2" id="KW-0805">Transcription regulation</keyword>
<evidence type="ECO:0000313" key="8">
    <source>
        <dbReference type="Proteomes" id="UP001320898"/>
    </source>
</evidence>
<keyword evidence="3" id="KW-0238">DNA-binding</keyword>
<evidence type="ECO:0000256" key="3">
    <source>
        <dbReference type="ARBA" id="ARBA00023125"/>
    </source>
</evidence>
<dbReference type="InterPro" id="IPR050950">
    <property type="entry name" value="HTH-type_LysR_regulators"/>
</dbReference>
<dbReference type="GO" id="GO:0003677">
    <property type="term" value="F:DNA binding"/>
    <property type="evidence" value="ECO:0007669"/>
    <property type="project" value="UniProtKB-KW"/>
</dbReference>
<sequence>MKSDSIKTNISIRHLRAAIAVAELRSFTRAAEFLHVVPSALTETIRQLEADSGVSLFDRAVRPVSLTPAGTELIARARRIVADFDTAMLEMRRLGGLASGAVRVGAAPSMVRYPLLPAIASFRARHPAVEVTVFDDIAGRLGAMVRDRTIDFALAERWHETDELTYQPLLNDPFVLVCHSDHPLARERAVALSAIPEDDMIMLATSTGIGKLLAGDGILPSRFHGSTLRAHGTISMLIMISQGMGLALMPRLAASVLQSPQIVQVKLKDLALERELCIVTSTRTSLTPAAATLLAYLKDSLEAGEAPRITPSGRSGAGRRAKNAPER</sequence>
<dbReference type="InterPro" id="IPR005119">
    <property type="entry name" value="LysR_subst-bd"/>
</dbReference>
<dbReference type="FunFam" id="1.10.10.10:FF:000001">
    <property type="entry name" value="LysR family transcriptional regulator"/>
    <property type="match status" value="1"/>
</dbReference>
<dbReference type="Gene3D" id="3.40.190.10">
    <property type="entry name" value="Periplasmic binding protein-like II"/>
    <property type="match status" value="2"/>
</dbReference>
<dbReference type="GO" id="GO:0005829">
    <property type="term" value="C:cytosol"/>
    <property type="evidence" value="ECO:0007669"/>
    <property type="project" value="TreeGrafter"/>
</dbReference>
<feature type="region of interest" description="Disordered" evidence="5">
    <location>
        <begin position="306"/>
        <end position="327"/>
    </location>
</feature>
<dbReference type="PROSITE" id="PS50931">
    <property type="entry name" value="HTH_LYSR"/>
    <property type="match status" value="1"/>
</dbReference>
<organism evidence="7 8">
    <name type="scientific">Microbaculum marinisediminis</name>
    <dbReference type="NCBI Taxonomy" id="2931392"/>
    <lineage>
        <taxon>Bacteria</taxon>
        <taxon>Pseudomonadati</taxon>
        <taxon>Pseudomonadota</taxon>
        <taxon>Alphaproteobacteria</taxon>
        <taxon>Hyphomicrobiales</taxon>
        <taxon>Tepidamorphaceae</taxon>
        <taxon>Microbaculum</taxon>
    </lineage>
</organism>
<dbReference type="EMBL" id="JALIDZ010000007">
    <property type="protein sequence ID" value="MCT8973536.1"/>
    <property type="molecule type" value="Genomic_DNA"/>
</dbReference>
<dbReference type="PANTHER" id="PTHR30419:SF8">
    <property type="entry name" value="NITROGEN ASSIMILATION TRANSCRIPTIONAL ACTIVATOR-RELATED"/>
    <property type="match status" value="1"/>
</dbReference>
<dbReference type="InterPro" id="IPR036388">
    <property type="entry name" value="WH-like_DNA-bd_sf"/>
</dbReference>
<reference evidence="7 8" key="1">
    <citation type="submission" date="2022-04" db="EMBL/GenBank/DDBJ databases">
        <authorList>
            <person name="Ye Y.-Q."/>
            <person name="Du Z.-J."/>
        </authorList>
    </citation>
    <scope>NUCLEOTIDE SEQUENCE [LARGE SCALE GENOMIC DNA]</scope>
    <source>
        <strain evidence="7 8">A6E488</strain>
    </source>
</reference>
<evidence type="ECO:0000256" key="1">
    <source>
        <dbReference type="ARBA" id="ARBA00009437"/>
    </source>
</evidence>
<dbReference type="SUPFAM" id="SSF53850">
    <property type="entry name" value="Periplasmic binding protein-like II"/>
    <property type="match status" value="1"/>
</dbReference>
<dbReference type="SUPFAM" id="SSF46785">
    <property type="entry name" value="Winged helix' DNA-binding domain"/>
    <property type="match status" value="1"/>
</dbReference>